<organism evidence="1 2">
    <name type="scientific">Anoxybacterium hadale</name>
    <dbReference type="NCBI Taxonomy" id="3408580"/>
    <lineage>
        <taxon>Bacteria</taxon>
        <taxon>Bacillati</taxon>
        <taxon>Bacillota</taxon>
        <taxon>Clostridia</taxon>
        <taxon>Peptostreptococcales</taxon>
        <taxon>Anaerovoracaceae</taxon>
        <taxon>Anoxybacterium</taxon>
    </lineage>
</organism>
<gene>
    <name evidence="1" type="ORF">FRZ06_03045</name>
</gene>
<evidence type="ECO:0000313" key="2">
    <source>
        <dbReference type="Proteomes" id="UP000594014"/>
    </source>
</evidence>
<dbReference type="EMBL" id="CP042469">
    <property type="protein sequence ID" value="QOX62405.1"/>
    <property type="molecule type" value="Genomic_DNA"/>
</dbReference>
<protein>
    <submittedName>
        <fullName evidence="1">Ion transporter</fullName>
    </submittedName>
</protein>
<keyword evidence="2" id="KW-1185">Reference proteome</keyword>
<name>A0ACD1A7J0_9FIRM</name>
<proteinExistence type="predicted"/>
<reference evidence="1" key="1">
    <citation type="submission" date="2019-08" db="EMBL/GenBank/DDBJ databases">
        <title>Genome sequence of Clostridiales bacterium MT110.</title>
        <authorList>
            <person name="Cao J."/>
        </authorList>
    </citation>
    <scope>NUCLEOTIDE SEQUENCE</scope>
    <source>
        <strain evidence="1">MT110</strain>
    </source>
</reference>
<accession>A0ACD1A7J0</accession>
<sequence length="268" mass="30192">MSKIDKWKDKLHDIIFESATPAGKAFDIVLIIAIACSSMLLMAASVPELQEQYGTIMAYGDIFFFTCFSIEYVLRIFCSNRRLRYIRSFFGIIDLMAILPVFIGFFLPAANYLISVRIFRLLRIFRILRMFRYVGESRLLLRSLQASGPKIVVFIIAIFSIVTIVGTLMYVVEGPENGYASIPESMYWAIVTISTVGYGDISPQTGFGKFLASVLMITAYGVLAVPTGIISYELAQNARLSMAKRCLNCEAIYDDTDHYCRKCGNKLK</sequence>
<dbReference type="Proteomes" id="UP000594014">
    <property type="component" value="Chromosome"/>
</dbReference>
<evidence type="ECO:0000313" key="1">
    <source>
        <dbReference type="EMBL" id="QOX62405.1"/>
    </source>
</evidence>